<keyword evidence="1 7" id="KW-0575">Peroxidase</keyword>
<proteinExistence type="predicted"/>
<dbReference type="PANTHER" id="PTHR43110:SF1">
    <property type="entry name" value="THIOL PEROXIDASE"/>
    <property type="match status" value="1"/>
</dbReference>
<reference evidence="7 9" key="1">
    <citation type="submission" date="2017-09" db="EMBL/GenBank/DDBJ databases">
        <title>Bacterial strain isolated from the female urinary microbiota.</title>
        <authorList>
            <person name="Thomas-White K."/>
            <person name="Kumar N."/>
            <person name="Forster S."/>
            <person name="Putonti C."/>
            <person name="Lawley T."/>
            <person name="Wolfe A.J."/>
        </authorList>
    </citation>
    <scope>NUCLEOTIDE SEQUENCE [LARGE SCALE GENOMIC DNA]</scope>
    <source>
        <strain evidence="7 9">UMB0186</strain>
    </source>
</reference>
<dbReference type="Gene3D" id="3.40.30.10">
    <property type="entry name" value="Glutaredoxin"/>
    <property type="match status" value="1"/>
</dbReference>
<evidence type="ECO:0000256" key="4">
    <source>
        <dbReference type="ARBA" id="ARBA00023157"/>
    </source>
</evidence>
<evidence type="ECO:0000256" key="2">
    <source>
        <dbReference type="ARBA" id="ARBA00022862"/>
    </source>
</evidence>
<evidence type="ECO:0000313" key="8">
    <source>
        <dbReference type="EMBL" id="QGS07136.1"/>
    </source>
</evidence>
<dbReference type="CDD" id="cd03014">
    <property type="entry name" value="PRX_Atyp2cys"/>
    <property type="match status" value="1"/>
</dbReference>
<dbReference type="AlphaFoldDB" id="A0A2N6SGK6"/>
<dbReference type="InterPro" id="IPR050455">
    <property type="entry name" value="Tpx_Peroxidase_subfamily"/>
</dbReference>
<dbReference type="Pfam" id="PF08534">
    <property type="entry name" value="Redoxin"/>
    <property type="match status" value="1"/>
</dbReference>
<dbReference type="EC" id="1.11.1.-" evidence="8"/>
<dbReference type="PROSITE" id="PS51352">
    <property type="entry name" value="THIOREDOXIN_2"/>
    <property type="match status" value="1"/>
</dbReference>
<gene>
    <name evidence="7" type="ORF">CJ218_00595</name>
    <name evidence="8" type="ORF">FOC50_01970</name>
</gene>
<dbReference type="Proteomes" id="UP000235670">
    <property type="component" value="Unassembled WGS sequence"/>
</dbReference>
<dbReference type="RefSeq" id="WP_006364741.1">
    <property type="nucleotide sequence ID" value="NZ_CAKARP010000006.1"/>
</dbReference>
<sequence>MKKTISFKGTNITIEDKVNVGDVFPNFKATNKDLSDFNLEDYRGKVLVINAFPSVDTGVCAVQTTRFNQEIKNYDNAVVITVSKDLPFALGRFCADKGVDNAVTVSDYKYRDFENQAGLLIEELGLLARAVFVVDTEGVVRYKELCEEVGNEPDFEKALEEVKNLSAR</sequence>
<keyword evidence="10" id="KW-1185">Reference proteome</keyword>
<dbReference type="InterPro" id="IPR002065">
    <property type="entry name" value="TPX"/>
</dbReference>
<evidence type="ECO:0000256" key="1">
    <source>
        <dbReference type="ARBA" id="ARBA00022559"/>
    </source>
</evidence>
<accession>A0A2N6SGK6</accession>
<dbReference type="InterPro" id="IPR013766">
    <property type="entry name" value="Thioredoxin_domain"/>
</dbReference>
<evidence type="ECO:0000256" key="5">
    <source>
        <dbReference type="ARBA" id="ARBA00023284"/>
    </source>
</evidence>
<evidence type="ECO:0000313" key="10">
    <source>
        <dbReference type="Proteomes" id="UP000427636"/>
    </source>
</evidence>
<keyword evidence="3 8" id="KW-0560">Oxidoreductase</keyword>
<keyword evidence="4" id="KW-1015">Disulfide bond</keyword>
<keyword evidence="5" id="KW-0676">Redox-active center</keyword>
<dbReference type="SUPFAM" id="SSF52833">
    <property type="entry name" value="Thioredoxin-like"/>
    <property type="match status" value="1"/>
</dbReference>
<dbReference type="GeneID" id="84802020"/>
<evidence type="ECO:0000259" key="6">
    <source>
        <dbReference type="PROSITE" id="PS51352"/>
    </source>
</evidence>
<dbReference type="EMBL" id="CP046313">
    <property type="protein sequence ID" value="QGS07136.1"/>
    <property type="molecule type" value="Genomic_DNA"/>
</dbReference>
<dbReference type="InterPro" id="IPR036249">
    <property type="entry name" value="Thioredoxin-like_sf"/>
</dbReference>
<evidence type="ECO:0000256" key="3">
    <source>
        <dbReference type="ARBA" id="ARBA00023002"/>
    </source>
</evidence>
<dbReference type="PROSITE" id="PS01265">
    <property type="entry name" value="TPX"/>
    <property type="match status" value="1"/>
</dbReference>
<keyword evidence="2" id="KW-0049">Antioxidant</keyword>
<protein>
    <submittedName>
        <fullName evidence="7">Thiol peroxidase</fullName>
        <ecNumber evidence="8">1.11.1.-</ecNumber>
    </submittedName>
</protein>
<name>A0A2N6SGK6_9BACL</name>
<dbReference type="PANTHER" id="PTHR43110">
    <property type="entry name" value="THIOL PEROXIDASE"/>
    <property type="match status" value="1"/>
</dbReference>
<feature type="domain" description="Thioredoxin" evidence="6">
    <location>
        <begin position="18"/>
        <end position="164"/>
    </location>
</feature>
<dbReference type="GO" id="GO:0008379">
    <property type="term" value="F:thioredoxin peroxidase activity"/>
    <property type="evidence" value="ECO:0007669"/>
    <property type="project" value="InterPro"/>
</dbReference>
<dbReference type="InterPro" id="IPR018219">
    <property type="entry name" value="Tpx_CS"/>
</dbReference>
<dbReference type="InterPro" id="IPR013740">
    <property type="entry name" value="Redoxin"/>
</dbReference>
<dbReference type="OrthoDB" id="9781543at2"/>
<dbReference type="STRING" id="84135.GCA_001052115_00651"/>
<dbReference type="NCBIfam" id="NF001808">
    <property type="entry name" value="PRK00522.1"/>
    <property type="match status" value="1"/>
</dbReference>
<dbReference type="Proteomes" id="UP000427636">
    <property type="component" value="Chromosome"/>
</dbReference>
<reference evidence="8 10" key="2">
    <citation type="submission" date="2019-11" db="EMBL/GenBank/DDBJ databases">
        <title>FDA dAtabase for Regulatory Grade micrObial Sequences (FDA-ARGOS): Supporting development and validation of Infectious Disease Dx tests.</title>
        <authorList>
            <person name="Turner S."/>
            <person name="Byrd R."/>
            <person name="Tallon L."/>
            <person name="Sadzewicz L."/>
            <person name="Vavikolanu K."/>
            <person name="Mehta A."/>
            <person name="Aluvathingal J."/>
            <person name="Nadendla S."/>
            <person name="Myers T."/>
            <person name="Yan Y."/>
            <person name="Sichtig H."/>
        </authorList>
    </citation>
    <scope>NUCLEOTIDE SEQUENCE [LARGE SCALE GENOMIC DNA]</scope>
    <source>
        <strain evidence="8 10">FDAARGOS_742</strain>
    </source>
</reference>
<evidence type="ECO:0000313" key="9">
    <source>
        <dbReference type="Proteomes" id="UP000235670"/>
    </source>
</evidence>
<organism evidence="7 9">
    <name type="scientific">Gemella sanguinis</name>
    <dbReference type="NCBI Taxonomy" id="84135"/>
    <lineage>
        <taxon>Bacteria</taxon>
        <taxon>Bacillati</taxon>
        <taxon>Bacillota</taxon>
        <taxon>Bacilli</taxon>
        <taxon>Bacillales</taxon>
        <taxon>Gemellaceae</taxon>
        <taxon>Gemella</taxon>
    </lineage>
</organism>
<evidence type="ECO:0000313" key="7">
    <source>
        <dbReference type="EMBL" id="PMC53076.1"/>
    </source>
</evidence>
<dbReference type="EMBL" id="PNGT01000001">
    <property type="protein sequence ID" value="PMC53076.1"/>
    <property type="molecule type" value="Genomic_DNA"/>
</dbReference>